<protein>
    <recommendedName>
        <fullName evidence="2">Beta-lactamase-related domain-containing protein</fullName>
    </recommendedName>
</protein>
<evidence type="ECO:0000313" key="4">
    <source>
        <dbReference type="Proteomes" id="UP000199594"/>
    </source>
</evidence>
<reference evidence="3 4" key="1">
    <citation type="submission" date="2016-10" db="EMBL/GenBank/DDBJ databases">
        <authorList>
            <person name="de Groot N.N."/>
        </authorList>
    </citation>
    <scope>NUCLEOTIDE SEQUENCE [LARGE SCALE GENOMIC DNA]</scope>
    <source>
        <strain evidence="3 4">CGMCC 1.6493</strain>
    </source>
</reference>
<dbReference type="Proteomes" id="UP000199594">
    <property type="component" value="Unassembled WGS sequence"/>
</dbReference>
<dbReference type="PANTHER" id="PTHR43283">
    <property type="entry name" value="BETA-LACTAMASE-RELATED"/>
    <property type="match status" value="1"/>
</dbReference>
<dbReference type="Pfam" id="PF00144">
    <property type="entry name" value="Beta-lactamase"/>
    <property type="match status" value="1"/>
</dbReference>
<dbReference type="PANTHER" id="PTHR43283:SF7">
    <property type="entry name" value="BETA-LACTAMASE-RELATED DOMAIN-CONTAINING PROTEIN"/>
    <property type="match status" value="1"/>
</dbReference>
<gene>
    <name evidence="3" type="ORF">SAMN04487956_10917</name>
</gene>
<feature type="domain" description="Beta-lactamase-related" evidence="2">
    <location>
        <begin position="126"/>
        <end position="413"/>
    </location>
</feature>
<proteinExistence type="predicted"/>
<dbReference type="InterPro" id="IPR001466">
    <property type="entry name" value="Beta-lactam-related"/>
</dbReference>
<keyword evidence="1" id="KW-0732">Signal</keyword>
<dbReference type="AlphaFoldDB" id="A0A1I6Z5D6"/>
<feature type="signal peptide" evidence="1">
    <location>
        <begin position="1"/>
        <end position="29"/>
    </location>
</feature>
<name>A0A1I6Z5D6_9GAMM</name>
<evidence type="ECO:0000256" key="1">
    <source>
        <dbReference type="SAM" id="SignalP"/>
    </source>
</evidence>
<accession>A0A1I6Z5D6</accession>
<evidence type="ECO:0000313" key="3">
    <source>
        <dbReference type="EMBL" id="SFT57884.1"/>
    </source>
</evidence>
<evidence type="ECO:0000259" key="2">
    <source>
        <dbReference type="Pfam" id="PF00144"/>
    </source>
</evidence>
<organism evidence="3 4">
    <name type="scientific">Halomonas saccharevitans</name>
    <dbReference type="NCBI Taxonomy" id="416872"/>
    <lineage>
        <taxon>Bacteria</taxon>
        <taxon>Pseudomonadati</taxon>
        <taxon>Pseudomonadota</taxon>
        <taxon>Gammaproteobacteria</taxon>
        <taxon>Oceanospirillales</taxon>
        <taxon>Halomonadaceae</taxon>
        <taxon>Halomonas</taxon>
    </lineage>
</organism>
<dbReference type="EMBL" id="FPAQ01000009">
    <property type="protein sequence ID" value="SFT57884.1"/>
    <property type="molecule type" value="Genomic_DNA"/>
</dbReference>
<dbReference type="SUPFAM" id="SSF56601">
    <property type="entry name" value="beta-lactamase/transpeptidase-like"/>
    <property type="match status" value="1"/>
</dbReference>
<dbReference type="InterPro" id="IPR050789">
    <property type="entry name" value="Diverse_Enzym_Activities"/>
</dbReference>
<feature type="chain" id="PRO_5011751474" description="Beta-lactamase-related domain-containing protein" evidence="1">
    <location>
        <begin position="30"/>
        <end position="441"/>
    </location>
</feature>
<dbReference type="InterPro" id="IPR012338">
    <property type="entry name" value="Beta-lactam/transpept-like"/>
</dbReference>
<sequence>MKRTLTTALFNAFSVTLSTTLLLAGTAFAQQAPTDATSGWMQGFPPPEERTIRFTDEDYFAGDKLRWTVCHFRELMPTAGVRNGTGAARPLPYALDPAIDEVSFQPTDGDAPMTWGEAFEVNRSDGLLVLHRGRVVYERYAGCLDETTLHGVMSVTKSITGLIGESLVAEGTLDEGALVGELVPELADSAFGDATLRQVLDMTTALDYSEDYADPEADVWTYARAGSPLPPPSDYTGPRSYFAFLETVEKAGEHGEAFGYRTINSDALGWIIARATGQSVADWLAEHVWSRLGTEREAFYTVDSIGTPFAGGGFNATLRDLGRLGQLILDEGRLDGEQVLPAAAIARLQEGGSKAAFAKAGYAALDGWSYLGMWWVSHDDHGAFAARGVHGQTIWIDPTAEMVIVRLASHPVAANAATDPTSLPAYRALAAYLMAQPETPE</sequence>
<dbReference type="Gene3D" id="3.40.710.10">
    <property type="entry name" value="DD-peptidase/beta-lactamase superfamily"/>
    <property type="match status" value="1"/>
</dbReference>
<dbReference type="RefSeq" id="WP_175535045.1">
    <property type="nucleotide sequence ID" value="NZ_FPAQ01000009.1"/>
</dbReference>